<gene>
    <name evidence="1" type="ORF">L227DRAFT_124346</name>
</gene>
<name>A0A5C2SR56_9APHY</name>
<protein>
    <submittedName>
        <fullName evidence="1">Uncharacterized protein</fullName>
    </submittedName>
</protein>
<keyword evidence="2" id="KW-1185">Reference proteome</keyword>
<sequence length="145" mass="16397">MERAHTVLLNPRQHIREGLQSRDAKAQFDLCYGADDLPGMFRIFMTAEARPGLSGALRRSFFREVICRAQELYEADVKALSREEAESSEILSVAHSPLSRASIFHCPCSRMRRHSTSQIRIGSYTARTGMEPHLLLNIAPSPHNF</sequence>
<dbReference type="AlphaFoldDB" id="A0A5C2SR56"/>
<evidence type="ECO:0000313" key="1">
    <source>
        <dbReference type="EMBL" id="RPD65874.1"/>
    </source>
</evidence>
<dbReference type="Proteomes" id="UP000313359">
    <property type="component" value="Unassembled WGS sequence"/>
</dbReference>
<dbReference type="EMBL" id="ML122251">
    <property type="protein sequence ID" value="RPD65874.1"/>
    <property type="molecule type" value="Genomic_DNA"/>
</dbReference>
<organism evidence="1 2">
    <name type="scientific">Lentinus tigrinus ALCF2SS1-6</name>
    <dbReference type="NCBI Taxonomy" id="1328759"/>
    <lineage>
        <taxon>Eukaryota</taxon>
        <taxon>Fungi</taxon>
        <taxon>Dikarya</taxon>
        <taxon>Basidiomycota</taxon>
        <taxon>Agaricomycotina</taxon>
        <taxon>Agaricomycetes</taxon>
        <taxon>Polyporales</taxon>
        <taxon>Polyporaceae</taxon>
        <taxon>Lentinus</taxon>
    </lineage>
</organism>
<evidence type="ECO:0000313" key="2">
    <source>
        <dbReference type="Proteomes" id="UP000313359"/>
    </source>
</evidence>
<proteinExistence type="predicted"/>
<reference evidence="1" key="1">
    <citation type="journal article" date="2018" name="Genome Biol. Evol.">
        <title>Genomics and development of Lentinus tigrinus, a white-rot wood-decaying mushroom with dimorphic fruiting bodies.</title>
        <authorList>
            <person name="Wu B."/>
            <person name="Xu Z."/>
            <person name="Knudson A."/>
            <person name="Carlson A."/>
            <person name="Chen N."/>
            <person name="Kovaka S."/>
            <person name="LaButti K."/>
            <person name="Lipzen A."/>
            <person name="Pennachio C."/>
            <person name="Riley R."/>
            <person name="Schakwitz W."/>
            <person name="Umezawa K."/>
            <person name="Ohm R.A."/>
            <person name="Grigoriev I.V."/>
            <person name="Nagy L.G."/>
            <person name="Gibbons J."/>
            <person name="Hibbett D."/>
        </authorList>
    </citation>
    <scope>NUCLEOTIDE SEQUENCE [LARGE SCALE GENOMIC DNA]</scope>
    <source>
        <strain evidence="1">ALCF2SS1-6</strain>
    </source>
</reference>
<accession>A0A5C2SR56</accession>